<accession>A0AAV4MPY2</accession>
<reference evidence="1 2" key="1">
    <citation type="submission" date="2021-06" db="EMBL/GenBank/DDBJ databases">
        <title>Caerostris extrusa draft genome.</title>
        <authorList>
            <person name="Kono N."/>
            <person name="Arakawa K."/>
        </authorList>
    </citation>
    <scope>NUCLEOTIDE SEQUENCE [LARGE SCALE GENOMIC DNA]</scope>
</reference>
<organism evidence="1 2">
    <name type="scientific">Caerostris extrusa</name>
    <name type="common">Bark spider</name>
    <name type="synonym">Caerostris bankana</name>
    <dbReference type="NCBI Taxonomy" id="172846"/>
    <lineage>
        <taxon>Eukaryota</taxon>
        <taxon>Metazoa</taxon>
        <taxon>Ecdysozoa</taxon>
        <taxon>Arthropoda</taxon>
        <taxon>Chelicerata</taxon>
        <taxon>Arachnida</taxon>
        <taxon>Araneae</taxon>
        <taxon>Araneomorphae</taxon>
        <taxon>Entelegynae</taxon>
        <taxon>Araneoidea</taxon>
        <taxon>Araneidae</taxon>
        <taxon>Caerostris</taxon>
    </lineage>
</organism>
<dbReference type="Proteomes" id="UP001054945">
    <property type="component" value="Unassembled WGS sequence"/>
</dbReference>
<evidence type="ECO:0000313" key="1">
    <source>
        <dbReference type="EMBL" id="GIX74602.1"/>
    </source>
</evidence>
<sequence>MDPHSPSRKRAPLNWKMSKIGDSNDFVVDSPSENFALQKWSNYEKCRTAKKTCRLLCSRSISSIRMTKSLMRKGILIFKTHKFSLELKHTYSFVASPSKL</sequence>
<evidence type="ECO:0000313" key="2">
    <source>
        <dbReference type="Proteomes" id="UP001054945"/>
    </source>
</evidence>
<gene>
    <name evidence="1" type="ORF">CEXT_123431</name>
</gene>
<dbReference type="AlphaFoldDB" id="A0AAV4MPY2"/>
<keyword evidence="2" id="KW-1185">Reference proteome</keyword>
<dbReference type="EMBL" id="BPLR01002516">
    <property type="protein sequence ID" value="GIX74602.1"/>
    <property type="molecule type" value="Genomic_DNA"/>
</dbReference>
<comment type="caution">
    <text evidence="1">The sequence shown here is derived from an EMBL/GenBank/DDBJ whole genome shotgun (WGS) entry which is preliminary data.</text>
</comment>
<name>A0AAV4MPY2_CAEEX</name>
<protein>
    <submittedName>
        <fullName evidence="1">Uncharacterized protein</fullName>
    </submittedName>
</protein>
<proteinExistence type="predicted"/>